<dbReference type="OrthoDB" id="10141823at2759"/>
<protein>
    <submittedName>
        <fullName evidence="1">Uncharacterized protein</fullName>
    </submittedName>
</protein>
<gene>
    <name evidence="1" type="ORF">OXX778_LOCUS20822</name>
</gene>
<dbReference type="AlphaFoldDB" id="A0A814NIN9"/>
<evidence type="ECO:0000313" key="1">
    <source>
        <dbReference type="EMBL" id="CAF1094222.1"/>
    </source>
</evidence>
<comment type="caution">
    <text evidence="1">The sequence shown here is derived from an EMBL/GenBank/DDBJ whole genome shotgun (WGS) entry which is preliminary data.</text>
</comment>
<name>A0A814NIN9_9BILA</name>
<evidence type="ECO:0000313" key="2">
    <source>
        <dbReference type="Proteomes" id="UP000663879"/>
    </source>
</evidence>
<reference evidence="1" key="1">
    <citation type="submission" date="2021-02" db="EMBL/GenBank/DDBJ databases">
        <authorList>
            <person name="Nowell W R."/>
        </authorList>
    </citation>
    <scope>NUCLEOTIDE SEQUENCE</scope>
    <source>
        <strain evidence="1">Ploen Becks lab</strain>
    </source>
</reference>
<accession>A0A814NIN9</accession>
<organism evidence="1 2">
    <name type="scientific">Brachionus calyciflorus</name>
    <dbReference type="NCBI Taxonomy" id="104777"/>
    <lineage>
        <taxon>Eukaryota</taxon>
        <taxon>Metazoa</taxon>
        <taxon>Spiralia</taxon>
        <taxon>Gnathifera</taxon>
        <taxon>Rotifera</taxon>
        <taxon>Eurotatoria</taxon>
        <taxon>Monogononta</taxon>
        <taxon>Pseudotrocha</taxon>
        <taxon>Ploima</taxon>
        <taxon>Brachionidae</taxon>
        <taxon>Brachionus</taxon>
    </lineage>
</organism>
<dbReference type="Proteomes" id="UP000663879">
    <property type="component" value="Unassembled WGS sequence"/>
</dbReference>
<proteinExistence type="predicted"/>
<sequence>KFPYHDSKPNIKFDKLYEPKKKLVFNYMKNKRKFKDAIGAIKTDNATITDENKIAEIIYEYFKVQRRRLVKSKKYKTYEKILKILKLQNLEERRLRGELIQINKIINGVNFAKSLSLNIRRSNNLRLVKEINKRSSGRFDFLTNKIISTWNNLSSGCVSVSSVHNFEACIDREVFGSNRTTAMAQ</sequence>
<dbReference type="EMBL" id="CAJNOC010007216">
    <property type="protein sequence ID" value="CAF1094222.1"/>
    <property type="molecule type" value="Genomic_DNA"/>
</dbReference>
<feature type="non-terminal residue" evidence="1">
    <location>
        <position position="1"/>
    </location>
</feature>
<keyword evidence="2" id="KW-1185">Reference proteome</keyword>